<organism evidence="10 11">
    <name type="scientific">Cadophora malorum</name>
    <dbReference type="NCBI Taxonomy" id="108018"/>
    <lineage>
        <taxon>Eukaryota</taxon>
        <taxon>Fungi</taxon>
        <taxon>Dikarya</taxon>
        <taxon>Ascomycota</taxon>
        <taxon>Pezizomycotina</taxon>
        <taxon>Leotiomycetes</taxon>
        <taxon>Helotiales</taxon>
        <taxon>Ploettnerulaceae</taxon>
        <taxon>Cadophora</taxon>
    </lineage>
</organism>
<feature type="transmembrane region" description="Helical" evidence="8">
    <location>
        <begin position="384"/>
        <end position="406"/>
    </location>
</feature>
<dbReference type="Pfam" id="PF00083">
    <property type="entry name" value="Sugar_tr"/>
    <property type="match status" value="1"/>
</dbReference>
<dbReference type="InterPro" id="IPR036259">
    <property type="entry name" value="MFS_trans_sf"/>
</dbReference>
<dbReference type="InterPro" id="IPR005828">
    <property type="entry name" value="MFS_sugar_transport-like"/>
</dbReference>
<name>A0A8H7T3P0_9HELO</name>
<evidence type="ECO:0000259" key="9">
    <source>
        <dbReference type="PROSITE" id="PS50850"/>
    </source>
</evidence>
<feature type="transmembrane region" description="Helical" evidence="8">
    <location>
        <begin position="227"/>
        <end position="248"/>
    </location>
</feature>
<evidence type="ECO:0000256" key="1">
    <source>
        <dbReference type="ARBA" id="ARBA00004141"/>
    </source>
</evidence>
<keyword evidence="5 8" id="KW-1133">Transmembrane helix</keyword>
<reference evidence="10" key="1">
    <citation type="submission" date="2021-02" db="EMBL/GenBank/DDBJ databases">
        <title>Genome sequence Cadophora malorum strain M34.</title>
        <authorList>
            <person name="Stefanovic E."/>
            <person name="Vu D."/>
            <person name="Scully C."/>
            <person name="Dijksterhuis J."/>
            <person name="Roader J."/>
            <person name="Houbraken J."/>
        </authorList>
    </citation>
    <scope>NUCLEOTIDE SEQUENCE</scope>
    <source>
        <strain evidence="10">M34</strain>
    </source>
</reference>
<keyword evidence="11" id="KW-1185">Reference proteome</keyword>
<dbReference type="FunFam" id="1.20.1250.20:FF:000217">
    <property type="entry name" value="MFS lactose permease, putative"/>
    <property type="match status" value="1"/>
</dbReference>
<feature type="transmembrane region" description="Helical" evidence="8">
    <location>
        <begin position="356"/>
        <end position="377"/>
    </location>
</feature>
<feature type="transmembrane region" description="Helical" evidence="8">
    <location>
        <begin position="136"/>
        <end position="154"/>
    </location>
</feature>
<dbReference type="PRINTS" id="PR00171">
    <property type="entry name" value="SUGRTRNSPORT"/>
</dbReference>
<dbReference type="NCBIfam" id="TIGR00879">
    <property type="entry name" value="SP"/>
    <property type="match status" value="1"/>
</dbReference>
<proteinExistence type="inferred from homology"/>
<evidence type="ECO:0000256" key="6">
    <source>
        <dbReference type="ARBA" id="ARBA00023136"/>
    </source>
</evidence>
<evidence type="ECO:0000256" key="8">
    <source>
        <dbReference type="SAM" id="Phobius"/>
    </source>
</evidence>
<keyword evidence="4 8" id="KW-0812">Transmembrane</keyword>
<dbReference type="InterPro" id="IPR005829">
    <property type="entry name" value="Sugar_transporter_CS"/>
</dbReference>
<dbReference type="PANTHER" id="PTHR48022:SF70">
    <property type="entry name" value="MONOSACCHARIDE TRANSPORTER, PUTATIVE (AFU_ORTHOLOGUE AFUA_5G14540)-RELATED"/>
    <property type="match status" value="1"/>
</dbReference>
<dbReference type="Gene3D" id="1.20.1250.20">
    <property type="entry name" value="MFS general substrate transporter like domains"/>
    <property type="match status" value="1"/>
</dbReference>
<dbReference type="GO" id="GO:0016020">
    <property type="term" value="C:membrane"/>
    <property type="evidence" value="ECO:0007669"/>
    <property type="project" value="UniProtKB-SubCell"/>
</dbReference>
<feature type="transmembrane region" description="Helical" evidence="8">
    <location>
        <begin position="166"/>
        <end position="184"/>
    </location>
</feature>
<evidence type="ECO:0000256" key="4">
    <source>
        <dbReference type="ARBA" id="ARBA00022692"/>
    </source>
</evidence>
<evidence type="ECO:0000313" key="11">
    <source>
        <dbReference type="Proteomes" id="UP000664132"/>
    </source>
</evidence>
<dbReference type="PROSITE" id="PS50850">
    <property type="entry name" value="MFS"/>
    <property type="match status" value="1"/>
</dbReference>
<evidence type="ECO:0000313" key="10">
    <source>
        <dbReference type="EMBL" id="KAG4412612.1"/>
    </source>
</evidence>
<dbReference type="AlphaFoldDB" id="A0A8H7T3P0"/>
<dbReference type="InterPro" id="IPR020846">
    <property type="entry name" value="MFS_dom"/>
</dbReference>
<dbReference type="SUPFAM" id="SSF103473">
    <property type="entry name" value="MFS general substrate transporter"/>
    <property type="match status" value="1"/>
</dbReference>
<evidence type="ECO:0000256" key="3">
    <source>
        <dbReference type="ARBA" id="ARBA00022448"/>
    </source>
</evidence>
<evidence type="ECO:0000256" key="7">
    <source>
        <dbReference type="RuleBase" id="RU003346"/>
    </source>
</evidence>
<feature type="transmembrane region" description="Helical" evidence="8">
    <location>
        <begin position="483"/>
        <end position="502"/>
    </location>
</feature>
<feature type="transmembrane region" description="Helical" evidence="8">
    <location>
        <begin position="453"/>
        <end position="471"/>
    </location>
</feature>
<keyword evidence="6 8" id="KW-0472">Membrane</keyword>
<feature type="transmembrane region" description="Helical" evidence="8">
    <location>
        <begin position="196"/>
        <end position="215"/>
    </location>
</feature>
<gene>
    <name evidence="10" type="ORF">IFR04_014242</name>
</gene>
<feature type="transmembrane region" description="Helical" evidence="8">
    <location>
        <begin position="412"/>
        <end position="432"/>
    </location>
</feature>
<evidence type="ECO:0000256" key="5">
    <source>
        <dbReference type="ARBA" id="ARBA00022989"/>
    </source>
</evidence>
<dbReference type="OrthoDB" id="6133115at2759"/>
<evidence type="ECO:0000256" key="2">
    <source>
        <dbReference type="ARBA" id="ARBA00010992"/>
    </source>
</evidence>
<feature type="domain" description="Major facilitator superfamily (MFS) profile" evidence="9">
    <location>
        <begin position="67"/>
        <end position="505"/>
    </location>
</feature>
<dbReference type="PROSITE" id="PS00216">
    <property type="entry name" value="SUGAR_TRANSPORT_1"/>
    <property type="match status" value="1"/>
</dbReference>
<dbReference type="GO" id="GO:0005351">
    <property type="term" value="F:carbohydrate:proton symporter activity"/>
    <property type="evidence" value="ECO:0007669"/>
    <property type="project" value="TreeGrafter"/>
</dbReference>
<dbReference type="InterPro" id="IPR050360">
    <property type="entry name" value="MFS_Sugar_Transporters"/>
</dbReference>
<dbReference type="EMBL" id="JAFJYH010000365">
    <property type="protein sequence ID" value="KAG4412612.1"/>
    <property type="molecule type" value="Genomic_DNA"/>
</dbReference>
<feature type="transmembrane region" description="Helical" evidence="8">
    <location>
        <begin position="108"/>
        <end position="129"/>
    </location>
</feature>
<sequence length="544" mass="59939">MSAPKPNDTAAEHYESTDAHHVSSNIDENLASGNVVQIQAASVALAAAVAAQKPSLWSKSMLQLYFIMGIGYLVSTMNGFDSSLMGSINAMDPYLETFKMDTAGSSTGLVFIIYNLGQIAAFPFCGFLADGYGRRICIFVGCAIVLIGTAVQASAHERGQFMGGRFVLGFGAALASAAGPAYTVELAHPAYRGTMAGMYNNFWWLGNILAGWTTYGSNKNLTSSWAWRIPTLVQAGLPSIVMVLIMFFPESPRWLIAQDRREEALAIFAKYHGERDENSPVVQLQYHEVIDNLHATKDDNPWWDFRELVNTRGARYRLYMVIGMSFFGQWSGNNVVSYFMPAMIENAGITNKNKQLLINAINPIFSMMGAVYGATLLDRLGRRFMMLAGLSGALFSYILLTAFTASSEKNPSLSYGVIVSIFLFGIIFAWGFTPLQTLYAVECLENRTRAKGSGLNFLFLNIAMVVNTYGISVGIKAIGWKLYIVYIGWICVEIATIYFFFVETAGKTLEEMSEIFNAKNPRKRSTKKTKIDVDESGRVVGVEA</sequence>
<keyword evidence="3 7" id="KW-0813">Transport</keyword>
<accession>A0A8H7T3P0</accession>
<dbReference type="PANTHER" id="PTHR48022">
    <property type="entry name" value="PLASTIDIC GLUCOSE TRANSPORTER 4"/>
    <property type="match status" value="1"/>
</dbReference>
<dbReference type="Proteomes" id="UP000664132">
    <property type="component" value="Unassembled WGS sequence"/>
</dbReference>
<protein>
    <recommendedName>
        <fullName evidence="9">Major facilitator superfamily (MFS) profile domain-containing protein</fullName>
    </recommendedName>
</protein>
<comment type="caution">
    <text evidence="10">The sequence shown here is derived from an EMBL/GenBank/DDBJ whole genome shotgun (WGS) entry which is preliminary data.</text>
</comment>
<comment type="similarity">
    <text evidence="2 7">Belongs to the major facilitator superfamily. Sugar transporter (TC 2.A.1.1) family.</text>
</comment>
<feature type="transmembrane region" description="Helical" evidence="8">
    <location>
        <begin position="316"/>
        <end position="336"/>
    </location>
</feature>
<feature type="transmembrane region" description="Helical" evidence="8">
    <location>
        <begin position="64"/>
        <end position="88"/>
    </location>
</feature>
<dbReference type="InterPro" id="IPR003663">
    <property type="entry name" value="Sugar/inositol_transpt"/>
</dbReference>
<comment type="subcellular location">
    <subcellularLocation>
        <location evidence="1">Membrane</location>
        <topology evidence="1">Multi-pass membrane protein</topology>
    </subcellularLocation>
</comment>